<evidence type="ECO:0000256" key="5">
    <source>
        <dbReference type="ARBA" id="ARBA00023163"/>
    </source>
</evidence>
<accession>A0A0U5GDL4</accession>
<dbReference type="InterPro" id="IPR052360">
    <property type="entry name" value="Transcr_Regulatory_Proteins"/>
</dbReference>
<sequence length="208" mass="23299">MPYLAGGLDQAFWGSVVPQVYWTELVVWDAVNAISTLFKSPNLYADFVFLRLRDEKAPQLNWQQGEALGWYARSLAKICTEIDRGSADLQVALVSCVLFMYIEMLQGRVKEALQLYYQGVRLILDLRVGGGAYLVALLESMIVPLFIWLGIVALIISGILACDLFDLLDFQGVYHFISLESARDALMLLAYKVLLLQKDAGSNPWLGI</sequence>
<keyword evidence="4" id="KW-0238">DNA-binding</keyword>
<dbReference type="Proteomes" id="UP000054771">
    <property type="component" value="Unassembled WGS sequence"/>
</dbReference>
<keyword evidence="7" id="KW-0472">Membrane</keyword>
<protein>
    <submittedName>
        <fullName evidence="8">Uncharacterized protein</fullName>
    </submittedName>
</protein>
<dbReference type="PANTHER" id="PTHR36206">
    <property type="entry name" value="ASPERCRYPTIN BIOSYNTHESIS CLUSTER-SPECIFIC TRANSCRIPTION REGULATOR ATNN-RELATED"/>
    <property type="match status" value="1"/>
</dbReference>
<keyword evidence="7" id="KW-1133">Transmembrane helix</keyword>
<dbReference type="PANTHER" id="PTHR36206:SF14">
    <property type="entry name" value="ZN(2)-C6 FUNGAL-TYPE DOMAIN-CONTAINING PROTEIN-RELATED"/>
    <property type="match status" value="1"/>
</dbReference>
<organism evidence="8 9">
    <name type="scientific">Aspergillus calidoustus</name>
    <dbReference type="NCBI Taxonomy" id="454130"/>
    <lineage>
        <taxon>Eukaryota</taxon>
        <taxon>Fungi</taxon>
        <taxon>Dikarya</taxon>
        <taxon>Ascomycota</taxon>
        <taxon>Pezizomycotina</taxon>
        <taxon>Eurotiomycetes</taxon>
        <taxon>Eurotiomycetidae</taxon>
        <taxon>Eurotiales</taxon>
        <taxon>Aspergillaceae</taxon>
        <taxon>Aspergillus</taxon>
        <taxon>Aspergillus subgen. Nidulantes</taxon>
    </lineage>
</organism>
<dbReference type="OrthoDB" id="3145928at2759"/>
<keyword evidence="3" id="KW-0805">Transcription regulation</keyword>
<evidence type="ECO:0000256" key="6">
    <source>
        <dbReference type="ARBA" id="ARBA00023242"/>
    </source>
</evidence>
<dbReference type="AlphaFoldDB" id="A0A0U5GDL4"/>
<evidence type="ECO:0000256" key="2">
    <source>
        <dbReference type="ARBA" id="ARBA00022833"/>
    </source>
</evidence>
<name>A0A0U5GDL4_ASPCI</name>
<evidence type="ECO:0000256" key="4">
    <source>
        <dbReference type="ARBA" id="ARBA00023125"/>
    </source>
</evidence>
<feature type="transmembrane region" description="Helical" evidence="7">
    <location>
        <begin position="142"/>
        <end position="165"/>
    </location>
</feature>
<evidence type="ECO:0000256" key="1">
    <source>
        <dbReference type="ARBA" id="ARBA00022723"/>
    </source>
</evidence>
<reference evidence="9" key="1">
    <citation type="journal article" date="2016" name="Genome Announc.">
        <title>Draft genome sequences of fungus Aspergillus calidoustus.</title>
        <authorList>
            <person name="Horn F."/>
            <person name="Linde J."/>
            <person name="Mattern D.J."/>
            <person name="Walther G."/>
            <person name="Guthke R."/>
            <person name="Scherlach K."/>
            <person name="Martin K."/>
            <person name="Brakhage A.A."/>
            <person name="Petzke L."/>
            <person name="Valiante V."/>
        </authorList>
    </citation>
    <scope>NUCLEOTIDE SEQUENCE [LARGE SCALE GENOMIC DNA]</scope>
    <source>
        <strain evidence="9">SF006504</strain>
    </source>
</reference>
<evidence type="ECO:0000313" key="8">
    <source>
        <dbReference type="EMBL" id="CEL09792.1"/>
    </source>
</evidence>
<evidence type="ECO:0000256" key="7">
    <source>
        <dbReference type="SAM" id="Phobius"/>
    </source>
</evidence>
<keyword evidence="7" id="KW-0812">Transmembrane</keyword>
<dbReference type="EMBL" id="CDMC01000015">
    <property type="protein sequence ID" value="CEL09792.1"/>
    <property type="molecule type" value="Genomic_DNA"/>
</dbReference>
<keyword evidence="9" id="KW-1185">Reference proteome</keyword>
<gene>
    <name evidence="8" type="ORF">ASPCAL12921</name>
</gene>
<proteinExistence type="predicted"/>
<dbReference type="GO" id="GO:0046872">
    <property type="term" value="F:metal ion binding"/>
    <property type="evidence" value="ECO:0007669"/>
    <property type="project" value="UniProtKB-KW"/>
</dbReference>
<keyword evidence="2" id="KW-0862">Zinc</keyword>
<keyword evidence="5" id="KW-0804">Transcription</keyword>
<evidence type="ECO:0000313" key="9">
    <source>
        <dbReference type="Proteomes" id="UP000054771"/>
    </source>
</evidence>
<dbReference type="GO" id="GO:0003677">
    <property type="term" value="F:DNA binding"/>
    <property type="evidence" value="ECO:0007669"/>
    <property type="project" value="UniProtKB-KW"/>
</dbReference>
<keyword evidence="6" id="KW-0539">Nucleus</keyword>
<keyword evidence="1" id="KW-0479">Metal-binding</keyword>
<evidence type="ECO:0000256" key="3">
    <source>
        <dbReference type="ARBA" id="ARBA00023015"/>
    </source>
</evidence>